<evidence type="ECO:0000256" key="9">
    <source>
        <dbReference type="SAM" id="MobiDB-lite"/>
    </source>
</evidence>
<feature type="compositionally biased region" description="Polar residues" evidence="9">
    <location>
        <begin position="1"/>
        <end position="12"/>
    </location>
</feature>
<keyword evidence="8" id="KW-0407">Ion channel</keyword>
<dbReference type="PANTHER" id="PTHR45638">
    <property type="entry name" value="CYCLIC NUCLEOTIDE-GATED CATION CHANNEL SUBUNIT A"/>
    <property type="match status" value="1"/>
</dbReference>
<evidence type="ECO:0000256" key="7">
    <source>
        <dbReference type="ARBA" id="ARBA00023286"/>
    </source>
</evidence>
<dbReference type="SMART" id="SM00100">
    <property type="entry name" value="cNMP"/>
    <property type="match status" value="1"/>
</dbReference>
<dbReference type="InterPro" id="IPR050866">
    <property type="entry name" value="CNG_cation_channel"/>
</dbReference>
<feature type="compositionally biased region" description="Basic and acidic residues" evidence="9">
    <location>
        <begin position="694"/>
        <end position="703"/>
    </location>
</feature>
<dbReference type="InterPro" id="IPR018488">
    <property type="entry name" value="cNMP-bd_CS"/>
</dbReference>
<evidence type="ECO:0000256" key="3">
    <source>
        <dbReference type="ARBA" id="ARBA00022692"/>
    </source>
</evidence>
<evidence type="ECO:0000256" key="2">
    <source>
        <dbReference type="ARBA" id="ARBA00022448"/>
    </source>
</evidence>
<accession>A0ABQ7SBC7</accession>
<dbReference type="InterPro" id="IPR014710">
    <property type="entry name" value="RmlC-like_jellyroll"/>
</dbReference>
<dbReference type="InterPro" id="IPR003938">
    <property type="entry name" value="K_chnl_volt-dep_EAG/ELK/ERG"/>
</dbReference>
<dbReference type="PANTHER" id="PTHR45638:SF11">
    <property type="entry name" value="CYCLIC NUCLEOTIDE-GATED CATION CHANNEL SUBUNIT A"/>
    <property type="match status" value="1"/>
</dbReference>
<keyword evidence="4 10" id="KW-1133">Transmembrane helix</keyword>
<feature type="transmembrane region" description="Helical" evidence="10">
    <location>
        <begin position="352"/>
        <end position="374"/>
    </location>
</feature>
<name>A0ABQ7SBC7_9ACAR</name>
<dbReference type="CDD" id="cd00038">
    <property type="entry name" value="CAP_ED"/>
    <property type="match status" value="1"/>
</dbReference>
<comment type="caution">
    <text evidence="12">The sequence shown here is derived from an EMBL/GenBank/DDBJ whole genome shotgun (WGS) entry which is preliminary data.</text>
</comment>
<sequence length="857" mass="97672">MSALSNHVTSTGKCLAKQTRVDDNSNDNGDGTSPQMAPRRQRKSNSICRLTQMARFRSTFNNDNKQSAAAAAAANAKQTTRSSDGDKTTRRRPTIVATIASRWPTGSSVANTAPDAETERFLRRFTVNDDNQQQRRSLAASASMRQQLNSKRHTFQADSQCSVERDDANNAAIDSNAATLFAYRYHRFCCGLLRGTFVVDPARSFHYRWLIVISLAHCHNIVMIIARSVFWRFHNACPWLWYTLDYTCDAIYALDMLVNSRTGYLEQGILVRDTRKLFHNYVRSYAFKLDILSILPTDLLYWSLPAKCQPQRVPCAIVVRLNRLFRFHRLAQFFDRTESETNFPFVFRISKLLFYILVIIHWNACLYFAISYLIGFGTDHWVYTPSSHRPTVQSMSNTEDDDDSLAHQYIYCFYWSTLTLTTIGEVPMPERDEEYLFVVIDFLIGVLIFATIVGNIGSMITNMNAARAEFQNKMDAVKQWMKFRKVSKELEDRIIKWFDYLWQNRQTLDEDAVTSILPDRLKAETAIHVHLETLKRVQLFQDCEPGLLVQLVLKLKLQVFSPGDYICKIGDVGKEMYIVKRGELSVLTEDCRKVYGTLSDGSVFGELSILNIYGVKTGNRRTANVRSVGYSDLFVLSKQDLWNVLEDYPDAQKLLVERGKAILHKDGLLDSLSSSSSSSSDSSSSPSTSSNSDSEMHEADASQHKHSKKRRHRNSSRSHKTHKQKLRHKSCADDQICQLSSSCDKVAEAKRRQAKRRAAFAAHRVVRPQMVYDEGEEDSGKVQTEREQQLLIDKANANLTNAVEQLYQQQQSMTTMLNARLEAIESYLEKSSASSIFNEYHASLKLTDDTGSHKTTA</sequence>
<reference evidence="12 13" key="1">
    <citation type="submission" date="2020-10" db="EMBL/GenBank/DDBJ databases">
        <authorList>
            <person name="Klimov P.B."/>
            <person name="Dyachkov S.M."/>
            <person name="Chetverikov P.E."/>
        </authorList>
    </citation>
    <scope>NUCLEOTIDE SEQUENCE [LARGE SCALE GENOMIC DNA]</scope>
    <source>
        <strain evidence="12">BMOC 18-1129-001#AD2665</strain>
        <tissue evidence="12">Entire mites</tissue>
    </source>
</reference>
<dbReference type="Proteomes" id="UP000825002">
    <property type="component" value="Unassembled WGS sequence"/>
</dbReference>
<dbReference type="PROSITE" id="PS00888">
    <property type="entry name" value="CNMP_BINDING_1"/>
    <property type="match status" value="1"/>
</dbReference>
<keyword evidence="6 10" id="KW-0472">Membrane</keyword>
<protein>
    <submittedName>
        <fullName evidence="12">Cyclic nucleotide-gated cation channel subunit A</fullName>
    </submittedName>
</protein>
<organism evidence="12 13">
    <name type="scientific">Fragariocoptes setiger</name>
    <dbReference type="NCBI Taxonomy" id="1670756"/>
    <lineage>
        <taxon>Eukaryota</taxon>
        <taxon>Metazoa</taxon>
        <taxon>Ecdysozoa</taxon>
        <taxon>Arthropoda</taxon>
        <taxon>Chelicerata</taxon>
        <taxon>Arachnida</taxon>
        <taxon>Acari</taxon>
        <taxon>Acariformes</taxon>
        <taxon>Trombidiformes</taxon>
        <taxon>Prostigmata</taxon>
        <taxon>Eupodina</taxon>
        <taxon>Eriophyoidea</taxon>
        <taxon>Phytoptidae</taxon>
        <taxon>Fragariocoptes</taxon>
    </lineage>
</organism>
<dbReference type="InterPro" id="IPR000595">
    <property type="entry name" value="cNMP-bd_dom"/>
</dbReference>
<dbReference type="InterPro" id="IPR018490">
    <property type="entry name" value="cNMP-bd_dom_sf"/>
</dbReference>
<keyword evidence="13" id="KW-1185">Reference proteome</keyword>
<feature type="region of interest" description="Disordered" evidence="9">
    <location>
        <begin position="1"/>
        <end position="46"/>
    </location>
</feature>
<gene>
    <name evidence="12" type="primary">CngA</name>
    <name evidence="12" type="ORF">GZH46_00712</name>
</gene>
<dbReference type="Gene3D" id="2.60.120.10">
    <property type="entry name" value="Jelly Rolls"/>
    <property type="match status" value="1"/>
</dbReference>
<keyword evidence="7" id="KW-1071">Ligand-gated ion channel</keyword>
<feature type="region of interest" description="Disordered" evidence="9">
    <location>
        <begin position="63"/>
        <end position="93"/>
    </location>
</feature>
<feature type="domain" description="Cyclic nucleotide-binding" evidence="11">
    <location>
        <begin position="539"/>
        <end position="645"/>
    </location>
</feature>
<evidence type="ECO:0000313" key="12">
    <source>
        <dbReference type="EMBL" id="KAG9510731.1"/>
    </source>
</evidence>
<evidence type="ECO:0000256" key="1">
    <source>
        <dbReference type="ARBA" id="ARBA00004141"/>
    </source>
</evidence>
<evidence type="ECO:0000256" key="8">
    <source>
        <dbReference type="ARBA" id="ARBA00023303"/>
    </source>
</evidence>
<dbReference type="PROSITE" id="PS00889">
    <property type="entry name" value="CNMP_BINDING_2"/>
    <property type="match status" value="1"/>
</dbReference>
<feature type="transmembrane region" description="Helical" evidence="10">
    <location>
        <begin position="435"/>
        <end position="457"/>
    </location>
</feature>
<evidence type="ECO:0000256" key="4">
    <source>
        <dbReference type="ARBA" id="ARBA00022989"/>
    </source>
</evidence>
<proteinExistence type="predicted"/>
<evidence type="ECO:0000256" key="10">
    <source>
        <dbReference type="SAM" id="Phobius"/>
    </source>
</evidence>
<feature type="region of interest" description="Disordered" evidence="9">
    <location>
        <begin position="670"/>
        <end position="731"/>
    </location>
</feature>
<feature type="compositionally biased region" description="Basic residues" evidence="9">
    <location>
        <begin position="704"/>
        <end position="729"/>
    </location>
</feature>
<keyword evidence="2" id="KW-0813">Transport</keyword>
<dbReference type="PRINTS" id="PR01463">
    <property type="entry name" value="EAGCHANLFMLY"/>
</dbReference>
<dbReference type="SUPFAM" id="SSF51206">
    <property type="entry name" value="cAMP-binding domain-like"/>
    <property type="match status" value="1"/>
</dbReference>
<dbReference type="PROSITE" id="PS50042">
    <property type="entry name" value="CNMP_BINDING_3"/>
    <property type="match status" value="1"/>
</dbReference>
<dbReference type="EMBL" id="JAIFTH010000085">
    <property type="protein sequence ID" value="KAG9510731.1"/>
    <property type="molecule type" value="Genomic_DNA"/>
</dbReference>
<dbReference type="InterPro" id="IPR005821">
    <property type="entry name" value="Ion_trans_dom"/>
</dbReference>
<feature type="transmembrane region" description="Helical" evidence="10">
    <location>
        <begin position="207"/>
        <end position="226"/>
    </location>
</feature>
<keyword evidence="5" id="KW-0406">Ion transport</keyword>
<dbReference type="Pfam" id="PF00520">
    <property type="entry name" value="Ion_trans"/>
    <property type="match status" value="1"/>
</dbReference>
<keyword evidence="3 10" id="KW-0812">Transmembrane</keyword>
<feature type="compositionally biased region" description="Low complexity" evidence="9">
    <location>
        <begin position="670"/>
        <end position="693"/>
    </location>
</feature>
<evidence type="ECO:0000256" key="5">
    <source>
        <dbReference type="ARBA" id="ARBA00023065"/>
    </source>
</evidence>
<comment type="subcellular location">
    <subcellularLocation>
        <location evidence="1">Membrane</location>
        <topology evidence="1">Multi-pass membrane protein</topology>
    </subcellularLocation>
</comment>
<feature type="non-terminal residue" evidence="12">
    <location>
        <position position="857"/>
    </location>
</feature>
<evidence type="ECO:0000259" key="11">
    <source>
        <dbReference type="PROSITE" id="PS50042"/>
    </source>
</evidence>
<dbReference type="SUPFAM" id="SSF81324">
    <property type="entry name" value="Voltage-gated potassium channels"/>
    <property type="match status" value="1"/>
</dbReference>
<evidence type="ECO:0000256" key="6">
    <source>
        <dbReference type="ARBA" id="ARBA00023136"/>
    </source>
</evidence>
<dbReference type="Gene3D" id="1.10.287.630">
    <property type="entry name" value="Helix hairpin bin"/>
    <property type="match status" value="1"/>
</dbReference>
<dbReference type="Gene3D" id="1.10.287.70">
    <property type="match status" value="1"/>
</dbReference>
<evidence type="ECO:0000313" key="13">
    <source>
        <dbReference type="Proteomes" id="UP000825002"/>
    </source>
</evidence>
<dbReference type="Pfam" id="PF00027">
    <property type="entry name" value="cNMP_binding"/>
    <property type="match status" value="1"/>
</dbReference>